<evidence type="ECO:0000313" key="5">
    <source>
        <dbReference type="Proteomes" id="UP001235303"/>
    </source>
</evidence>
<dbReference type="InterPro" id="IPR000160">
    <property type="entry name" value="GGDEF_dom"/>
</dbReference>
<dbReference type="InterPro" id="IPR029787">
    <property type="entry name" value="Nucleotide_cyclase"/>
</dbReference>
<accession>A0ABT7APT8</accession>
<comment type="caution">
    <text evidence="4">The sequence shown here is derived from an EMBL/GenBank/DDBJ whole genome shotgun (WGS) entry which is preliminary data.</text>
</comment>
<dbReference type="Proteomes" id="UP001235303">
    <property type="component" value="Unassembled WGS sequence"/>
</dbReference>
<keyword evidence="2" id="KW-0051">Antiviral defense</keyword>
<evidence type="ECO:0000256" key="2">
    <source>
        <dbReference type="ARBA" id="ARBA00023118"/>
    </source>
</evidence>
<reference evidence="4 5" key="1">
    <citation type="submission" date="2023-01" db="EMBL/GenBank/DDBJ databases">
        <title>Novel diversity within Roseofilum (Cyanobacteria; Desertifilaceae) from marine benthic mats with descriptions of four novel species.</title>
        <authorList>
            <person name="Wang Y."/>
            <person name="Berthold D.E."/>
            <person name="Hu J."/>
            <person name="Lefler F.W."/>
            <person name="Laughinghouse H.D. IV."/>
        </authorList>
    </citation>
    <scope>NUCLEOTIDE SEQUENCE [LARGE SCALE GENOMIC DNA]</scope>
    <source>
        <strain evidence="4 5">BLCC-M154</strain>
    </source>
</reference>
<dbReference type="InterPro" id="IPR043128">
    <property type="entry name" value="Rev_trsase/Diguanyl_cyclase"/>
</dbReference>
<gene>
    <name evidence="4" type="ORF">PMG71_05610</name>
</gene>
<dbReference type="Gene3D" id="3.30.70.2220">
    <property type="entry name" value="CRISPR-Cas system, Cmr2 subunit, D1 domain, cysteine cluster"/>
    <property type="match status" value="1"/>
</dbReference>
<feature type="domain" description="GGDEF" evidence="3">
    <location>
        <begin position="272"/>
        <end position="419"/>
    </location>
</feature>
<dbReference type="Gene3D" id="3.30.70.270">
    <property type="match status" value="1"/>
</dbReference>
<dbReference type="InterPro" id="IPR024615">
    <property type="entry name" value="CRISPR-assoc_Cmr2_N"/>
</dbReference>
<dbReference type="EMBL" id="JAQOSP010000039">
    <property type="protein sequence ID" value="MDJ1168896.1"/>
    <property type="molecule type" value="Genomic_DNA"/>
</dbReference>
<name>A0ABT7APT8_9CYAN</name>
<protein>
    <submittedName>
        <fullName evidence="4">Type III-B CRISPR-associated protein Cas10/Cmr2</fullName>
    </submittedName>
</protein>
<dbReference type="SUPFAM" id="SSF55073">
    <property type="entry name" value="Nucleotide cyclase"/>
    <property type="match status" value="1"/>
</dbReference>
<proteinExistence type="predicted"/>
<dbReference type="Pfam" id="PF12469">
    <property type="entry name" value="Cmr2_N"/>
    <property type="match status" value="1"/>
</dbReference>
<evidence type="ECO:0000256" key="1">
    <source>
        <dbReference type="ARBA" id="ARBA00022741"/>
    </source>
</evidence>
<dbReference type="Pfam" id="PF22335">
    <property type="entry name" value="Cas10-Cmr2_palm2"/>
    <property type="match status" value="1"/>
</dbReference>
<keyword evidence="5" id="KW-1185">Reference proteome</keyword>
<evidence type="ECO:0000259" key="3">
    <source>
        <dbReference type="PROSITE" id="PS50887"/>
    </source>
</evidence>
<dbReference type="InterPro" id="IPR038242">
    <property type="entry name" value="Cmr2_N"/>
</dbReference>
<dbReference type="InterPro" id="IPR054767">
    <property type="entry name" value="Cas10-Cmr2_palm2"/>
</dbReference>
<keyword evidence="1" id="KW-0547">Nucleotide-binding</keyword>
<dbReference type="PROSITE" id="PS50887">
    <property type="entry name" value="GGDEF"/>
    <property type="match status" value="1"/>
</dbReference>
<sequence>MTETIYTAITFAPVQGFIEKSRKLRDLYGSSFLLSYLARSICEAARSYYNYLPDKSKDPIVSPALINLTQGTPNQIIIAGDRPFPKNEAKAEFDRAWRAVVRVCRQEIERLLPNYSYCWSRSWEAWANHAWEFFHGAGEPGGTISDVRQKLNEIKRSRDWTGINWVGESSTLSGADAIAWYGMEDQMHPKTSKASEITEKIRDFYRDLSGALGESILDPTEQLSIPELIKRLITLDRVSSKLNINPQDLPSVEIPLSFVDINRKKENPEDNRWTGWFQGDGDKIGDYLKAMVDRGEKSEKDALHDFSQAMMDWGKNFKYTLPEAVQTNKREGRIIYAGGDDFLGVLYRNSEPTLTASECLNWFYRFPEIWESHGEKITVSVGFVWAAPGVPQREVLQHCREAEKSAKSNGRDRIALRILFNSGNHLEWVCPWWLLKPIFEGYCDRDGGKSWTHIYNDVAILQSRHAFQGQHQIAFNLFKLYFTEENKKNKNSSVNLDKFQLWWNDKETKHTGILGEKDNYYQEGQEGQEGQLDDSAVNNALNDWIINLAKVGFHLCQQKQS</sequence>
<dbReference type="RefSeq" id="WP_283752660.1">
    <property type="nucleotide sequence ID" value="NZ_JAQOSP010000039.1"/>
</dbReference>
<evidence type="ECO:0000313" key="4">
    <source>
        <dbReference type="EMBL" id="MDJ1168896.1"/>
    </source>
</evidence>
<organism evidence="4 5">
    <name type="scientific">Roseofilum acuticapitatum BLCC-M154</name>
    <dbReference type="NCBI Taxonomy" id="3022444"/>
    <lineage>
        <taxon>Bacteria</taxon>
        <taxon>Bacillati</taxon>
        <taxon>Cyanobacteriota</taxon>
        <taxon>Cyanophyceae</taxon>
        <taxon>Desertifilales</taxon>
        <taxon>Desertifilaceae</taxon>
        <taxon>Roseofilum</taxon>
        <taxon>Roseofilum acuticapitatum</taxon>
    </lineage>
</organism>